<dbReference type="AlphaFoldDB" id="A0A8H3FR22"/>
<evidence type="ECO:0000313" key="2">
    <source>
        <dbReference type="EMBL" id="CAF9926308.1"/>
    </source>
</evidence>
<feature type="chain" id="PRO_5034411831" evidence="1">
    <location>
        <begin position="21"/>
        <end position="202"/>
    </location>
</feature>
<gene>
    <name evidence="2" type="ORF">GOMPHAMPRED_004104</name>
</gene>
<evidence type="ECO:0000313" key="3">
    <source>
        <dbReference type="Proteomes" id="UP000664169"/>
    </source>
</evidence>
<keyword evidence="3" id="KW-1185">Reference proteome</keyword>
<dbReference type="EMBL" id="CAJPDQ010000025">
    <property type="protein sequence ID" value="CAF9926308.1"/>
    <property type="molecule type" value="Genomic_DNA"/>
</dbReference>
<dbReference type="Proteomes" id="UP000664169">
    <property type="component" value="Unassembled WGS sequence"/>
</dbReference>
<sequence>MVTSLLLLACLSLLSEPALADLTCTKFSPRGSVGNTGVIEVEGEGHASFIQGIRATAGNPVVLDKNNPAGTTFHFQTCNSTSLGLHPLFINGDCDGPCHVEYYNVRVINPVSGHCLTSRQLANGFYNLYFRLCDGNPTTRAQIFRTEQLVYHLPPNESFGATSFYPYPWNNTSPWVIDSNNRTMLWSSSPDPVNYLYTTLVV</sequence>
<comment type="caution">
    <text evidence="2">The sequence shown here is derived from an EMBL/GenBank/DDBJ whole genome shotgun (WGS) entry which is preliminary data.</text>
</comment>
<feature type="signal peptide" evidence="1">
    <location>
        <begin position="1"/>
        <end position="20"/>
    </location>
</feature>
<accession>A0A8H3FR22</accession>
<organism evidence="2 3">
    <name type="scientific">Gomphillus americanus</name>
    <dbReference type="NCBI Taxonomy" id="1940652"/>
    <lineage>
        <taxon>Eukaryota</taxon>
        <taxon>Fungi</taxon>
        <taxon>Dikarya</taxon>
        <taxon>Ascomycota</taxon>
        <taxon>Pezizomycotina</taxon>
        <taxon>Lecanoromycetes</taxon>
        <taxon>OSLEUM clade</taxon>
        <taxon>Ostropomycetidae</taxon>
        <taxon>Ostropales</taxon>
        <taxon>Graphidaceae</taxon>
        <taxon>Gomphilloideae</taxon>
        <taxon>Gomphillus</taxon>
    </lineage>
</organism>
<reference evidence="2" key="1">
    <citation type="submission" date="2021-03" db="EMBL/GenBank/DDBJ databases">
        <authorList>
            <person name="Tagirdzhanova G."/>
        </authorList>
    </citation>
    <scope>NUCLEOTIDE SEQUENCE</scope>
</reference>
<proteinExistence type="predicted"/>
<keyword evidence="1" id="KW-0732">Signal</keyword>
<name>A0A8H3FR22_9LECA</name>
<evidence type="ECO:0000256" key="1">
    <source>
        <dbReference type="SAM" id="SignalP"/>
    </source>
</evidence>
<dbReference type="OrthoDB" id="5498519at2759"/>
<protein>
    <submittedName>
        <fullName evidence="2">Uncharacterized protein</fullName>
    </submittedName>
</protein>